<name>A0A426DD01_9FIRM</name>
<dbReference type="AlphaFoldDB" id="A0A426DD01"/>
<evidence type="ECO:0000313" key="2">
    <source>
        <dbReference type="Proteomes" id="UP000274920"/>
    </source>
</evidence>
<organism evidence="1 2">
    <name type="scientific">Schaedlerella arabinosiphila</name>
    <dbReference type="NCBI Taxonomy" id="2044587"/>
    <lineage>
        <taxon>Bacteria</taxon>
        <taxon>Bacillati</taxon>
        <taxon>Bacillota</taxon>
        <taxon>Clostridia</taxon>
        <taxon>Lachnospirales</taxon>
        <taxon>Lachnospiraceae</taxon>
        <taxon>Schaedlerella</taxon>
    </lineage>
</organism>
<dbReference type="EMBL" id="RHJS01000002">
    <property type="protein sequence ID" value="RRK30601.1"/>
    <property type="molecule type" value="Genomic_DNA"/>
</dbReference>
<reference evidence="1" key="1">
    <citation type="submission" date="2018-10" db="EMBL/GenBank/DDBJ databases">
        <title>Schaedlerella arabinophila gen. nov. sp. nov., isolated from the mouse intestinal tract and comparative analysis with the genome of the closely related altered Schaedler flora strain ASF502.</title>
        <authorList>
            <person name="Miyake S."/>
            <person name="Soh M."/>
            <person name="Seedorf H."/>
        </authorList>
    </citation>
    <scope>NUCLEOTIDE SEQUENCE [LARGE SCALE GENOMIC DNA]</scope>
    <source>
        <strain evidence="1">DSM 106076</strain>
    </source>
</reference>
<proteinExistence type="predicted"/>
<dbReference type="Pfam" id="PF16163">
    <property type="entry name" value="DUF4869"/>
    <property type="match status" value="1"/>
</dbReference>
<accession>A0A426DD01</accession>
<dbReference type="InterPro" id="IPR032360">
    <property type="entry name" value="DUF4869"/>
</dbReference>
<evidence type="ECO:0000313" key="1">
    <source>
        <dbReference type="EMBL" id="RRK30601.1"/>
    </source>
</evidence>
<comment type="caution">
    <text evidence="1">The sequence shown here is derived from an EMBL/GenBank/DDBJ whole genome shotgun (WGS) entry which is preliminary data.</text>
</comment>
<sequence length="159" mass="18157">MKPEVKTMLNIYFGYDTEAILSIDKYFNNTYDEDWLDDPFVKEMVLDVDCSEVLDKYCIQSPVLGQIPPEKLSGGVKALICMYKLDDFYVDLIVCGKNCEKWISEIAEKKDFRASLSGYDLGFEKTGIQARCLNDGSEIRTSEDWILKMCAYVGGGHER</sequence>
<gene>
    <name evidence="1" type="ORF">EBB54_03820</name>
</gene>
<dbReference type="Proteomes" id="UP000274920">
    <property type="component" value="Unassembled WGS sequence"/>
</dbReference>
<protein>
    <submittedName>
        <fullName evidence="1">DUF4869 domain-containing protein</fullName>
    </submittedName>
</protein>
<keyword evidence="2" id="KW-1185">Reference proteome</keyword>